<comment type="cofactor">
    <cofactor evidence="1">
        <name>Ca(2+)</name>
        <dbReference type="ChEBI" id="CHEBI:29108"/>
    </cofactor>
</comment>
<proteinExistence type="evidence at protein level"/>
<keyword evidence="10" id="KW-1185">Reference proteome</keyword>
<evidence type="ECO:0000256" key="3">
    <source>
        <dbReference type="ARBA" id="ARBA00022729"/>
    </source>
</evidence>
<accession>A0A498MUC0</accession>
<name>A0A498MUC0_LABRO</name>
<evidence type="ECO:0000313" key="10">
    <source>
        <dbReference type="Proteomes" id="UP000290572"/>
    </source>
</evidence>
<dbReference type="SUPFAM" id="SSF49899">
    <property type="entry name" value="Concanavalin A-like lectins/glucanases"/>
    <property type="match status" value="4"/>
</dbReference>
<feature type="domain" description="Pentraxin (PTX)" evidence="8">
    <location>
        <begin position="165"/>
        <end position="372"/>
    </location>
</feature>
<evidence type="ECO:0000256" key="4">
    <source>
        <dbReference type="ARBA" id="ARBA00022837"/>
    </source>
</evidence>
<evidence type="ECO:0007829" key="11">
    <source>
        <dbReference type="PeptideAtlas" id="A0A498MUC0"/>
    </source>
</evidence>
<evidence type="ECO:0000256" key="6">
    <source>
        <dbReference type="PROSITE-ProRule" id="PRU01172"/>
    </source>
</evidence>
<dbReference type="PROSITE" id="PS00289">
    <property type="entry name" value="PTX_1"/>
    <property type="match status" value="4"/>
</dbReference>
<comment type="caution">
    <text evidence="9">The sequence shown here is derived from an EMBL/GenBank/DDBJ whole genome shotgun (WGS) entry which is preliminary data.</text>
</comment>
<dbReference type="PANTHER" id="PTHR45869:SF2">
    <property type="entry name" value="C-REACTIVE PROTEIN-RELATED"/>
    <property type="match status" value="1"/>
</dbReference>
<keyword evidence="5" id="KW-1015">Disulfide bond</keyword>
<keyword evidence="11" id="KW-1267">Proteomics identification</keyword>
<dbReference type="PRINTS" id="PR00895">
    <property type="entry name" value="PENTAXIN"/>
</dbReference>
<dbReference type="InterPro" id="IPR001759">
    <property type="entry name" value="PTX_dom"/>
</dbReference>
<dbReference type="CDD" id="cd00152">
    <property type="entry name" value="PTX"/>
    <property type="match status" value="2"/>
</dbReference>
<keyword evidence="2" id="KW-0479">Metal-binding</keyword>
<evidence type="ECO:0000313" key="9">
    <source>
        <dbReference type="EMBL" id="RXN21836.1"/>
    </source>
</evidence>
<dbReference type="EMBL" id="QBIY01012607">
    <property type="protein sequence ID" value="RXN21836.1"/>
    <property type="molecule type" value="Genomic_DNA"/>
</dbReference>
<dbReference type="InterPro" id="IPR030476">
    <property type="entry name" value="Pentaxin_CS"/>
</dbReference>
<dbReference type="Gene3D" id="2.60.120.200">
    <property type="match status" value="4"/>
</dbReference>
<keyword evidence="3 7" id="KW-0732">Signal</keyword>
<evidence type="ECO:0000256" key="1">
    <source>
        <dbReference type="ARBA" id="ARBA00001913"/>
    </source>
</evidence>
<evidence type="ECO:0000256" key="7">
    <source>
        <dbReference type="SAM" id="SignalP"/>
    </source>
</evidence>
<gene>
    <name evidence="9" type="ORF">ROHU_006913</name>
</gene>
<evidence type="ECO:0000256" key="5">
    <source>
        <dbReference type="ARBA" id="ARBA00023157"/>
    </source>
</evidence>
<dbReference type="GO" id="GO:0046872">
    <property type="term" value="F:metal ion binding"/>
    <property type="evidence" value="ECO:0007669"/>
    <property type="project" value="UniProtKB-KW"/>
</dbReference>
<feature type="signal peptide" evidence="7">
    <location>
        <begin position="1"/>
        <end position="18"/>
    </location>
</feature>
<sequence>MLPMVLFFSLFFLKPVATNEGLTGKMLVFPAKSSSSYVKLNPEKPMSLSAFTLCMRVTTGLQDERDIILFAYRTPDTDELNVWKERDGRFSLYIQSCCDGVLFRMAPLSPYRTHLCVTWNSGNGFTAVWVDGQRSSVQTCRKMLPMVLFFSLLFLKPVATNEGLSGKMLVFPSKSSNSYVELTPEKPMSLSAFTLCMDVSADLQDERDIILFAYRTSDNDELNVWKEEDGRFSLYLKSNIYGALFRLLPLPTYDTHLCVTWNSTNGFTAFWVDGQRSSLQVYRKGHEVRKGGVVVLGQDPDSYLGGFDREQSFVGEIKDVYMWDYVLSDNQIKAVYLKKKVSMPKGNMLSWNTIKYNTFGKTCRKMLPVVLFFSLLFLKPVATNEGLGGKMLVFPSKSSSSYVELTPEKPMSLSAFTLCMRVTTELWDVREIILFAYRTPDTDELNVWKEKDGRFSLYFQSSHDGVLFNLTLPSPYHTHLCVTWNSANGLTAFWVDGRRSSLQVYKTGHRVRAGGVVLLGQDPDDYLGDFDPEQSFVGEMKDVYMWDYVLSDNQIKAVYSNQESSMPKGNVLNWNTTKYYAHGNVTCIKMLALFFCLYLFLTPAATEVGLAGKVILFPNETATSFVKLTPEKPLSLSAFTLCMRVATELQGAREIILFAYRTQDYDELNVWREKDGRLSLYLQSSSNGALFYLPPLSTFQTHLCITWDSATGLTAFWVDGHRSVFQLYKKGHSIRPGGAILLGQDPDSYVGDFDAGQSFVGEITDVQMWDHVFSGTEIRAVCSNQEPYVPKGNMFDWNTIKYEITGNVVVAQNN</sequence>
<feature type="domain" description="Pentraxin (PTX)" evidence="8">
    <location>
        <begin position="388"/>
        <end position="593"/>
    </location>
</feature>
<protein>
    <submittedName>
        <fullName evidence="9">Pentraxin fusion-like protein</fullName>
    </submittedName>
</protein>
<feature type="domain" description="Pentraxin (PTX)" evidence="8">
    <location>
        <begin position="23"/>
        <end position="134"/>
    </location>
</feature>
<comment type="caution">
    <text evidence="6">Lacks conserved residue(s) required for the propagation of feature annotation.</text>
</comment>
<evidence type="ECO:0000259" key="8">
    <source>
        <dbReference type="PROSITE" id="PS51828"/>
    </source>
</evidence>
<dbReference type="SMART" id="SM00159">
    <property type="entry name" value="PTX"/>
    <property type="match status" value="4"/>
</dbReference>
<feature type="chain" id="PRO_5019827138" evidence="7">
    <location>
        <begin position="19"/>
        <end position="814"/>
    </location>
</feature>
<reference evidence="9 10" key="1">
    <citation type="submission" date="2018-03" db="EMBL/GenBank/DDBJ databases">
        <title>Draft genome sequence of Rohu Carp (Labeo rohita).</title>
        <authorList>
            <person name="Das P."/>
            <person name="Kushwaha B."/>
            <person name="Joshi C.G."/>
            <person name="Kumar D."/>
            <person name="Nagpure N.S."/>
            <person name="Sahoo L."/>
            <person name="Das S.P."/>
            <person name="Bit A."/>
            <person name="Patnaik S."/>
            <person name="Meher P.K."/>
            <person name="Jayasankar P."/>
            <person name="Koringa P.G."/>
            <person name="Patel N.V."/>
            <person name="Hinsu A.T."/>
            <person name="Kumar R."/>
            <person name="Pandey M."/>
            <person name="Agarwal S."/>
            <person name="Srivastava S."/>
            <person name="Singh M."/>
            <person name="Iquebal M.A."/>
            <person name="Jaiswal S."/>
            <person name="Angadi U.B."/>
            <person name="Kumar N."/>
            <person name="Raza M."/>
            <person name="Shah T.M."/>
            <person name="Rai A."/>
            <person name="Jena J.K."/>
        </authorList>
    </citation>
    <scope>NUCLEOTIDE SEQUENCE [LARGE SCALE GENOMIC DNA]</scope>
    <source>
        <strain evidence="9">DASCIFA01</strain>
        <tissue evidence="9">Testis</tissue>
    </source>
</reference>
<dbReference type="Proteomes" id="UP000290572">
    <property type="component" value="Unassembled WGS sequence"/>
</dbReference>
<dbReference type="PANTHER" id="PTHR45869">
    <property type="entry name" value="C-REACTIVE PROTEIN-RELATED"/>
    <property type="match status" value="1"/>
</dbReference>
<evidence type="ECO:0000256" key="2">
    <source>
        <dbReference type="ARBA" id="ARBA00022723"/>
    </source>
</evidence>
<organism evidence="9 10">
    <name type="scientific">Labeo rohita</name>
    <name type="common">Indian major carp</name>
    <name type="synonym">Cyprinus rohita</name>
    <dbReference type="NCBI Taxonomy" id="84645"/>
    <lineage>
        <taxon>Eukaryota</taxon>
        <taxon>Metazoa</taxon>
        <taxon>Chordata</taxon>
        <taxon>Craniata</taxon>
        <taxon>Vertebrata</taxon>
        <taxon>Euteleostomi</taxon>
        <taxon>Actinopterygii</taxon>
        <taxon>Neopterygii</taxon>
        <taxon>Teleostei</taxon>
        <taxon>Ostariophysi</taxon>
        <taxon>Cypriniformes</taxon>
        <taxon>Cyprinidae</taxon>
        <taxon>Labeoninae</taxon>
        <taxon>Labeonini</taxon>
        <taxon>Labeo</taxon>
    </lineage>
</organism>
<dbReference type="AlphaFoldDB" id="A0A498MUC0"/>
<dbReference type="InterPro" id="IPR013320">
    <property type="entry name" value="ConA-like_dom_sf"/>
</dbReference>
<dbReference type="PROSITE" id="PS51828">
    <property type="entry name" value="PTX_2"/>
    <property type="match status" value="4"/>
</dbReference>
<dbReference type="Pfam" id="PF00354">
    <property type="entry name" value="Pentaxin"/>
    <property type="match status" value="4"/>
</dbReference>
<feature type="domain" description="Pentraxin (PTX)" evidence="8">
    <location>
        <begin position="611"/>
        <end position="814"/>
    </location>
</feature>
<dbReference type="InterPro" id="IPR051005">
    <property type="entry name" value="Pentraxin_domain"/>
</dbReference>
<keyword evidence="4" id="KW-0106">Calcium</keyword>